<evidence type="ECO:0000313" key="2">
    <source>
        <dbReference type="Proteomes" id="UP000092445"/>
    </source>
</evidence>
<protein>
    <submittedName>
        <fullName evidence="1">Uncharacterized protein</fullName>
    </submittedName>
</protein>
<accession>A0A1A9ZN10</accession>
<proteinExistence type="predicted"/>
<keyword evidence="2" id="KW-1185">Reference proteome</keyword>
<name>A0A1A9ZN10_GLOPL</name>
<dbReference type="AlphaFoldDB" id="A0A1A9ZN10"/>
<organism evidence="1 2">
    <name type="scientific">Glossina pallidipes</name>
    <name type="common">Tsetse fly</name>
    <dbReference type="NCBI Taxonomy" id="7398"/>
    <lineage>
        <taxon>Eukaryota</taxon>
        <taxon>Metazoa</taxon>
        <taxon>Ecdysozoa</taxon>
        <taxon>Arthropoda</taxon>
        <taxon>Hexapoda</taxon>
        <taxon>Insecta</taxon>
        <taxon>Pterygota</taxon>
        <taxon>Neoptera</taxon>
        <taxon>Endopterygota</taxon>
        <taxon>Diptera</taxon>
        <taxon>Brachycera</taxon>
        <taxon>Muscomorpha</taxon>
        <taxon>Hippoboscoidea</taxon>
        <taxon>Glossinidae</taxon>
        <taxon>Glossina</taxon>
    </lineage>
</organism>
<sequence length="122" mass="14580">MMALRYVRSRAESDEDCYVRSSAKKTSQQYRSHKSVILLTSLMTACGGPKSKVQFWEEVFLYQNVSDLYLIYLRYEYLYKCTAMYECVMLQIDQPIIKPKKYLREWKSISTHNFNDSKNEKE</sequence>
<reference evidence="1" key="2">
    <citation type="submission" date="2020-05" db="UniProtKB">
        <authorList>
            <consortium name="EnsemblMetazoa"/>
        </authorList>
    </citation>
    <scope>IDENTIFICATION</scope>
    <source>
        <strain evidence="1">IAEA</strain>
    </source>
</reference>
<reference evidence="2" key="1">
    <citation type="submission" date="2014-03" db="EMBL/GenBank/DDBJ databases">
        <authorList>
            <person name="Aksoy S."/>
            <person name="Warren W."/>
            <person name="Wilson R.K."/>
        </authorList>
    </citation>
    <scope>NUCLEOTIDE SEQUENCE [LARGE SCALE GENOMIC DNA]</scope>
    <source>
        <strain evidence="2">IAEA</strain>
    </source>
</reference>
<dbReference type="Proteomes" id="UP000092445">
    <property type="component" value="Unassembled WGS sequence"/>
</dbReference>
<evidence type="ECO:0000313" key="1">
    <source>
        <dbReference type="EnsemblMetazoa" id="GPAI019753-PA"/>
    </source>
</evidence>
<dbReference type="EnsemblMetazoa" id="GPAI019753-RA">
    <property type="protein sequence ID" value="GPAI019753-PA"/>
    <property type="gene ID" value="GPAI019753"/>
</dbReference>
<dbReference type="VEuPathDB" id="VectorBase:GPAI019753"/>